<dbReference type="Gene3D" id="3.40.630.30">
    <property type="match status" value="1"/>
</dbReference>
<dbReference type="RefSeq" id="WP_344619995.1">
    <property type="nucleotide sequence ID" value="NZ_BAAARV010000120.1"/>
</dbReference>
<dbReference type="EMBL" id="BAAARV010000120">
    <property type="protein sequence ID" value="GAA2390075.1"/>
    <property type="molecule type" value="Genomic_DNA"/>
</dbReference>
<feature type="domain" description="N-acetyltransferase" evidence="1">
    <location>
        <begin position="16"/>
        <end position="172"/>
    </location>
</feature>
<evidence type="ECO:0000313" key="3">
    <source>
        <dbReference type="Proteomes" id="UP001501444"/>
    </source>
</evidence>
<evidence type="ECO:0000259" key="1">
    <source>
        <dbReference type="PROSITE" id="PS51186"/>
    </source>
</evidence>
<dbReference type="SUPFAM" id="SSF55729">
    <property type="entry name" value="Acyl-CoA N-acyltransferases (Nat)"/>
    <property type="match status" value="1"/>
</dbReference>
<dbReference type="InterPro" id="IPR000182">
    <property type="entry name" value="GNAT_dom"/>
</dbReference>
<gene>
    <name evidence="2" type="ORF">GCM10010170_102070</name>
</gene>
<dbReference type="PANTHER" id="PTHR43441:SF10">
    <property type="entry name" value="ACETYLTRANSFERASE"/>
    <property type="match status" value="1"/>
</dbReference>
<dbReference type="Proteomes" id="UP001501444">
    <property type="component" value="Unassembled WGS sequence"/>
</dbReference>
<reference evidence="2 3" key="1">
    <citation type="journal article" date="2019" name="Int. J. Syst. Evol. Microbiol.">
        <title>The Global Catalogue of Microorganisms (GCM) 10K type strain sequencing project: providing services to taxonomists for standard genome sequencing and annotation.</title>
        <authorList>
            <consortium name="The Broad Institute Genomics Platform"/>
            <consortium name="The Broad Institute Genome Sequencing Center for Infectious Disease"/>
            <person name="Wu L."/>
            <person name="Ma J."/>
        </authorList>
    </citation>
    <scope>NUCLEOTIDE SEQUENCE [LARGE SCALE GENOMIC DNA]</scope>
    <source>
        <strain evidence="2 3">JCM 3272</strain>
    </source>
</reference>
<accession>A0ABN3HX98</accession>
<protein>
    <submittedName>
        <fullName evidence="2">GNAT family N-acetyltransferase</fullName>
    </submittedName>
</protein>
<dbReference type="PANTHER" id="PTHR43441">
    <property type="entry name" value="RIBOSOMAL-PROTEIN-SERINE ACETYLTRANSFERASE"/>
    <property type="match status" value="1"/>
</dbReference>
<organism evidence="2 3">
    <name type="scientific">Dactylosporangium salmoneum</name>
    <dbReference type="NCBI Taxonomy" id="53361"/>
    <lineage>
        <taxon>Bacteria</taxon>
        <taxon>Bacillati</taxon>
        <taxon>Actinomycetota</taxon>
        <taxon>Actinomycetes</taxon>
        <taxon>Micromonosporales</taxon>
        <taxon>Micromonosporaceae</taxon>
        <taxon>Dactylosporangium</taxon>
    </lineage>
</organism>
<dbReference type="InterPro" id="IPR016181">
    <property type="entry name" value="Acyl_CoA_acyltransferase"/>
</dbReference>
<dbReference type="InterPro" id="IPR051908">
    <property type="entry name" value="Ribosomal_N-acetyltransferase"/>
</dbReference>
<name>A0ABN3HX98_9ACTN</name>
<keyword evidence="3" id="KW-1185">Reference proteome</keyword>
<proteinExistence type="predicted"/>
<dbReference type="PROSITE" id="PS51186">
    <property type="entry name" value="GNAT"/>
    <property type="match status" value="1"/>
</dbReference>
<evidence type="ECO:0000313" key="2">
    <source>
        <dbReference type="EMBL" id="GAA2390075.1"/>
    </source>
</evidence>
<sequence>MSDVPLVPVALDLGDLVLRAPADADAETVAAAFADPALRMWNPPPAYDEDPHANALAWIRERADWSTGIRLAWAVAAPGGPLLGSVSIRVDASSANGTIGYWTTPAARGRGVAGRAVRAAARFAFDVAGLHRIELAHAVANPPSCRVAQAAGFPLEGVLREAYAYGDGRRHDEHLHAKLRTDPD</sequence>
<comment type="caution">
    <text evidence="2">The sequence shown here is derived from an EMBL/GenBank/DDBJ whole genome shotgun (WGS) entry which is preliminary data.</text>
</comment>
<dbReference type="Pfam" id="PF13302">
    <property type="entry name" value="Acetyltransf_3"/>
    <property type="match status" value="1"/>
</dbReference>